<reference evidence="1 2" key="1">
    <citation type="journal article" date="2021" name="Nat. Plants">
        <title>The Taxus genome provides insights into paclitaxel biosynthesis.</title>
        <authorList>
            <person name="Xiong X."/>
            <person name="Gou J."/>
            <person name="Liao Q."/>
            <person name="Li Y."/>
            <person name="Zhou Q."/>
            <person name="Bi G."/>
            <person name="Li C."/>
            <person name="Du R."/>
            <person name="Wang X."/>
            <person name="Sun T."/>
            <person name="Guo L."/>
            <person name="Liang H."/>
            <person name="Lu P."/>
            <person name="Wu Y."/>
            <person name="Zhang Z."/>
            <person name="Ro D.K."/>
            <person name="Shang Y."/>
            <person name="Huang S."/>
            <person name="Yan J."/>
        </authorList>
    </citation>
    <scope>NUCLEOTIDE SEQUENCE [LARGE SCALE GENOMIC DNA]</scope>
    <source>
        <strain evidence="1">Ta-2019</strain>
    </source>
</reference>
<dbReference type="Gene3D" id="3.30.420.10">
    <property type="entry name" value="Ribonuclease H-like superfamily/Ribonuclease H"/>
    <property type="match status" value="1"/>
</dbReference>
<feature type="non-terminal residue" evidence="1">
    <location>
        <position position="90"/>
    </location>
</feature>
<comment type="caution">
    <text evidence="1">The sequence shown here is derived from an EMBL/GenBank/DDBJ whole genome shotgun (WGS) entry which is preliminary data.</text>
</comment>
<dbReference type="SUPFAM" id="SSF53098">
    <property type="entry name" value="Ribonuclease H-like"/>
    <property type="match status" value="1"/>
</dbReference>
<sequence>MINPPSSATQKWVLTVTDYFTRWKKSFTLKESIESIIHDFIEGIVTRFGIPQTIISDNAKSFFGTKINDWALNLRNLSEDLFPTITPKEM</sequence>
<protein>
    <recommendedName>
        <fullName evidence="3">Integrase catalytic domain-containing protein</fullName>
    </recommendedName>
</protein>
<organism evidence="1 2">
    <name type="scientific">Taxus chinensis</name>
    <name type="common">Chinese yew</name>
    <name type="synonym">Taxus wallichiana var. chinensis</name>
    <dbReference type="NCBI Taxonomy" id="29808"/>
    <lineage>
        <taxon>Eukaryota</taxon>
        <taxon>Viridiplantae</taxon>
        <taxon>Streptophyta</taxon>
        <taxon>Embryophyta</taxon>
        <taxon>Tracheophyta</taxon>
        <taxon>Spermatophyta</taxon>
        <taxon>Pinopsida</taxon>
        <taxon>Pinidae</taxon>
        <taxon>Conifers II</taxon>
        <taxon>Cupressales</taxon>
        <taxon>Taxaceae</taxon>
        <taxon>Taxus</taxon>
    </lineage>
</organism>
<dbReference type="InterPro" id="IPR012337">
    <property type="entry name" value="RNaseH-like_sf"/>
</dbReference>
<feature type="non-terminal residue" evidence="1">
    <location>
        <position position="1"/>
    </location>
</feature>
<evidence type="ECO:0000313" key="2">
    <source>
        <dbReference type="Proteomes" id="UP000824469"/>
    </source>
</evidence>
<dbReference type="AlphaFoldDB" id="A0AA38CN95"/>
<evidence type="ECO:0008006" key="3">
    <source>
        <dbReference type="Google" id="ProtNLM"/>
    </source>
</evidence>
<dbReference type="InterPro" id="IPR036397">
    <property type="entry name" value="RNaseH_sf"/>
</dbReference>
<dbReference type="EMBL" id="JAHRHJ020000008">
    <property type="protein sequence ID" value="KAH9303750.1"/>
    <property type="molecule type" value="Genomic_DNA"/>
</dbReference>
<keyword evidence="2" id="KW-1185">Reference proteome</keyword>
<dbReference type="Proteomes" id="UP000824469">
    <property type="component" value="Unassembled WGS sequence"/>
</dbReference>
<dbReference type="GO" id="GO:0003676">
    <property type="term" value="F:nucleic acid binding"/>
    <property type="evidence" value="ECO:0007669"/>
    <property type="project" value="InterPro"/>
</dbReference>
<accession>A0AA38CN95</accession>
<proteinExistence type="predicted"/>
<name>A0AA38CN95_TAXCH</name>
<gene>
    <name evidence="1" type="ORF">KI387_008154</name>
</gene>
<evidence type="ECO:0000313" key="1">
    <source>
        <dbReference type="EMBL" id="KAH9303750.1"/>
    </source>
</evidence>